<organism evidence="4 5">
    <name type="scientific">Malassezia nana</name>
    <dbReference type="NCBI Taxonomy" id="180528"/>
    <lineage>
        <taxon>Eukaryota</taxon>
        <taxon>Fungi</taxon>
        <taxon>Dikarya</taxon>
        <taxon>Basidiomycota</taxon>
        <taxon>Ustilaginomycotina</taxon>
        <taxon>Malasseziomycetes</taxon>
        <taxon>Malasseziales</taxon>
        <taxon>Malasseziaceae</taxon>
        <taxon>Malassezia</taxon>
    </lineage>
</organism>
<evidence type="ECO:0000313" key="4">
    <source>
        <dbReference type="EMBL" id="WFD27642.1"/>
    </source>
</evidence>
<name>A0AAF0EJQ9_9BASI</name>
<dbReference type="InterPro" id="IPR036517">
    <property type="entry name" value="FF_domain_sf"/>
</dbReference>
<dbReference type="Proteomes" id="UP001213623">
    <property type="component" value="Chromosome 4"/>
</dbReference>
<evidence type="ECO:0000256" key="1">
    <source>
        <dbReference type="ARBA" id="ARBA00022737"/>
    </source>
</evidence>
<dbReference type="Pfam" id="PF01846">
    <property type="entry name" value="FF"/>
    <property type="match status" value="1"/>
</dbReference>
<dbReference type="Gene3D" id="1.10.10.440">
    <property type="entry name" value="FF domain"/>
    <property type="match status" value="3"/>
</dbReference>
<feature type="region of interest" description="Disordered" evidence="2">
    <location>
        <begin position="535"/>
        <end position="557"/>
    </location>
</feature>
<gene>
    <name evidence="4" type="ORF">MNAN1_002643</name>
</gene>
<feature type="region of interest" description="Disordered" evidence="2">
    <location>
        <begin position="53"/>
        <end position="119"/>
    </location>
</feature>
<dbReference type="InterPro" id="IPR045148">
    <property type="entry name" value="TCRG1-like"/>
</dbReference>
<dbReference type="GO" id="GO:0003712">
    <property type="term" value="F:transcription coregulator activity"/>
    <property type="evidence" value="ECO:0007669"/>
    <property type="project" value="TreeGrafter"/>
</dbReference>
<dbReference type="PANTHER" id="PTHR15377:SF3">
    <property type="entry name" value="WW DOMAIN-CONTAINING PROTEIN"/>
    <property type="match status" value="1"/>
</dbReference>
<proteinExistence type="predicted"/>
<dbReference type="SUPFAM" id="SSF51045">
    <property type="entry name" value="WW domain"/>
    <property type="match status" value="1"/>
</dbReference>
<evidence type="ECO:0000313" key="5">
    <source>
        <dbReference type="Proteomes" id="UP001213623"/>
    </source>
</evidence>
<feature type="compositionally biased region" description="Basic and acidic residues" evidence="2">
    <location>
        <begin position="69"/>
        <end position="84"/>
    </location>
</feature>
<evidence type="ECO:0000259" key="3">
    <source>
        <dbReference type="PROSITE" id="PS50020"/>
    </source>
</evidence>
<protein>
    <recommendedName>
        <fullName evidence="3">WW domain-containing protein</fullName>
    </recommendedName>
</protein>
<keyword evidence="5" id="KW-1185">Reference proteome</keyword>
<dbReference type="InterPro" id="IPR036020">
    <property type="entry name" value="WW_dom_sf"/>
</dbReference>
<dbReference type="GO" id="GO:0005634">
    <property type="term" value="C:nucleus"/>
    <property type="evidence" value="ECO:0007669"/>
    <property type="project" value="TreeGrafter"/>
</dbReference>
<reference evidence="4" key="1">
    <citation type="submission" date="2023-03" db="EMBL/GenBank/DDBJ databases">
        <title>Mating type loci evolution in Malassezia.</title>
        <authorList>
            <person name="Coelho M.A."/>
        </authorList>
    </citation>
    <scope>NUCLEOTIDE SEQUENCE</scope>
    <source>
        <strain evidence="4">CBS 9557</strain>
    </source>
</reference>
<sequence>MEPERPREKVPIPGTNGWLRVTTTHDHVFYAQKKTKRSSWTIPEEIREQVVAFERSLGIEPEEDEAEESVGKEAPHPKRLRAESPEEPEAGPTEEPTDETEAEAAKEPEPEPEPSAPTLSFEEGKAQYMAMLTSLNGTPNEINPMAPWDRELPKFVREPAYLALPTLQDREDVFNEWCKYRIREKRAMAQSASTEQAFEQLLRKQVASTRTTFEAFHEAFKNDARYTQFVQSSSRARAEHLFHRWLSELGDKKRKLAQEAEQAFLALLQATFSPREVLSEAGMALPLDKESALQVWSSAKKAPGLASDPRYEAAGGATRRFELFVQWLQGAGPSTTAPRRSAEERRAHALQQRAAQVHEAQRRHAHEARYAQSEATAAQQVQAFEQLLVDAVRDPWLPWEDAQGVFARPTETTLDVARQHALFDEHMERLRSKRRDQLAKLFQKHAQDAQGVPLLSRGADDILPLVRADEAYQQSALPRFVGEDAGVHRVPVPISLESEFHAWDAWRQAQAREAFQRMLEENAFVDFWGRLRQAGGPRDAPTTIGDGDEDEDDATTSLWEMASQVDLDAMESVLQVRDSANEDGSEV</sequence>
<feature type="region of interest" description="Disordered" evidence="2">
    <location>
        <begin position="332"/>
        <end position="374"/>
    </location>
</feature>
<dbReference type="InterPro" id="IPR001202">
    <property type="entry name" value="WW_dom"/>
</dbReference>
<dbReference type="Gene3D" id="2.20.70.10">
    <property type="match status" value="1"/>
</dbReference>
<dbReference type="PANTHER" id="PTHR15377">
    <property type="entry name" value="TRANSCRIPTION ELONGATION REGULATOR 1"/>
    <property type="match status" value="1"/>
</dbReference>
<dbReference type="GO" id="GO:0070063">
    <property type="term" value="F:RNA polymerase binding"/>
    <property type="evidence" value="ECO:0007669"/>
    <property type="project" value="InterPro"/>
</dbReference>
<dbReference type="EMBL" id="CP119895">
    <property type="protein sequence ID" value="WFD27642.1"/>
    <property type="molecule type" value="Genomic_DNA"/>
</dbReference>
<keyword evidence="1" id="KW-0677">Repeat</keyword>
<feature type="domain" description="WW" evidence="3">
    <location>
        <begin position="12"/>
        <end position="45"/>
    </location>
</feature>
<accession>A0AAF0EJQ9</accession>
<dbReference type="PROSITE" id="PS01159">
    <property type="entry name" value="WW_DOMAIN_1"/>
    <property type="match status" value="1"/>
</dbReference>
<dbReference type="AlphaFoldDB" id="A0AAF0EJQ9"/>
<dbReference type="SUPFAM" id="SSF81698">
    <property type="entry name" value="FF domain"/>
    <property type="match status" value="2"/>
</dbReference>
<evidence type="ECO:0000256" key="2">
    <source>
        <dbReference type="SAM" id="MobiDB-lite"/>
    </source>
</evidence>
<dbReference type="InterPro" id="IPR002713">
    <property type="entry name" value="FF_domain"/>
</dbReference>
<dbReference type="PROSITE" id="PS50020">
    <property type="entry name" value="WW_DOMAIN_2"/>
    <property type="match status" value="1"/>
</dbReference>